<protein>
    <recommendedName>
        <fullName evidence="11">C2H2-type domain-containing protein</fullName>
    </recommendedName>
</protein>
<dbReference type="InterPro" id="IPR013087">
    <property type="entry name" value="Znf_C2H2_type"/>
</dbReference>
<sequence>MTREMDEYIDSKMDAGSSAAERERPFVCNVCKKGFLRMEHLQRHQRIHTGEKPFGCGVCEKRFGRNDELLRHMRLHQKKGKAEKAAVKRSSTRSATPVTPLHQQQHQQEQVEQQYTPGSFLSTYQYDVVASPPSTTSSHHRFAPFNITHPDNCTCSQCHIMPRPEYSLHRTTVPSHPHHNLEDSSFGIAATSMAPFFSAGLVNPRPEYSLLRNPHPDYLKQQQQQFNEAAAQMLAAASQLSPLVKPQPDTTSLMPPPATATPETFRTHQRKMSVLDALFLLQQQPETPPKDSQTSPPQLNSTMTTASSTTTTATSIPLAKLLASPQPTTTTTATSLSILPPSSPLTYNNHHILLSPVTQHHQHNFRKMSLSNIISRRASLAFGGGVSTSTSAVSVDSIDSMTLAAAAGFTTCDELLLGSPTIPVPAVQHQQQRKMSRVVQLQSEWFVGAAEEAVVRDEVV</sequence>
<evidence type="ECO:0000256" key="1">
    <source>
        <dbReference type="ARBA" id="ARBA00004123"/>
    </source>
</evidence>
<dbReference type="Gene3D" id="3.30.160.60">
    <property type="entry name" value="Classic Zinc Finger"/>
    <property type="match status" value="2"/>
</dbReference>
<dbReference type="InterPro" id="IPR051007">
    <property type="entry name" value="creA/MIG_C2H2-ZnF"/>
</dbReference>
<dbReference type="PROSITE" id="PS50157">
    <property type="entry name" value="ZINC_FINGER_C2H2_2"/>
    <property type="match status" value="2"/>
</dbReference>
<dbReference type="GO" id="GO:0005737">
    <property type="term" value="C:cytoplasm"/>
    <property type="evidence" value="ECO:0007669"/>
    <property type="project" value="TreeGrafter"/>
</dbReference>
<evidence type="ECO:0000256" key="2">
    <source>
        <dbReference type="ARBA" id="ARBA00022723"/>
    </source>
</evidence>
<dbReference type="GO" id="GO:0000978">
    <property type="term" value="F:RNA polymerase II cis-regulatory region sequence-specific DNA binding"/>
    <property type="evidence" value="ECO:0007669"/>
    <property type="project" value="TreeGrafter"/>
</dbReference>
<dbReference type="GO" id="GO:0008270">
    <property type="term" value="F:zinc ion binding"/>
    <property type="evidence" value="ECO:0007669"/>
    <property type="project" value="UniProtKB-KW"/>
</dbReference>
<evidence type="ECO:0000256" key="9">
    <source>
        <dbReference type="PROSITE-ProRule" id="PRU00042"/>
    </source>
</evidence>
<dbReference type="SUPFAM" id="SSF57667">
    <property type="entry name" value="beta-beta-alpha zinc fingers"/>
    <property type="match status" value="1"/>
</dbReference>
<keyword evidence="3" id="KW-0677">Repeat</keyword>
<evidence type="ECO:0000256" key="3">
    <source>
        <dbReference type="ARBA" id="ARBA00022737"/>
    </source>
</evidence>
<feature type="domain" description="C2H2-type" evidence="11">
    <location>
        <begin position="26"/>
        <end position="53"/>
    </location>
</feature>
<evidence type="ECO:0000256" key="7">
    <source>
        <dbReference type="ARBA" id="ARBA00023163"/>
    </source>
</evidence>
<name>A0A1Y2C127_9FUNG</name>
<keyword evidence="6" id="KW-0805">Transcription regulation</keyword>
<dbReference type="OrthoDB" id="6365676at2759"/>
<dbReference type="InterPro" id="IPR036236">
    <property type="entry name" value="Znf_C2H2_sf"/>
</dbReference>
<dbReference type="STRING" id="329046.A0A1Y2C127"/>
<comment type="caution">
    <text evidence="12">The sequence shown here is derived from an EMBL/GenBank/DDBJ whole genome shotgun (WGS) entry which is preliminary data.</text>
</comment>
<reference evidence="12 13" key="1">
    <citation type="submission" date="2016-07" db="EMBL/GenBank/DDBJ databases">
        <title>Pervasive Adenine N6-methylation of Active Genes in Fungi.</title>
        <authorList>
            <consortium name="DOE Joint Genome Institute"/>
            <person name="Mondo S.J."/>
            <person name="Dannebaum R.O."/>
            <person name="Kuo R.C."/>
            <person name="Labutti K."/>
            <person name="Haridas S."/>
            <person name="Kuo A."/>
            <person name="Salamov A."/>
            <person name="Ahrendt S.R."/>
            <person name="Lipzen A."/>
            <person name="Sullivan W."/>
            <person name="Andreopoulos W.B."/>
            <person name="Clum A."/>
            <person name="Lindquist E."/>
            <person name="Daum C."/>
            <person name="Ramamoorthy G.K."/>
            <person name="Gryganskyi A."/>
            <person name="Culley D."/>
            <person name="Magnuson J.K."/>
            <person name="James T.Y."/>
            <person name="O'Malley M.A."/>
            <person name="Stajich J.E."/>
            <person name="Spatafora J.W."/>
            <person name="Visel A."/>
            <person name="Grigoriev I.V."/>
        </authorList>
    </citation>
    <scope>NUCLEOTIDE SEQUENCE [LARGE SCALE GENOMIC DNA]</scope>
    <source>
        <strain evidence="12 13">JEL800</strain>
    </source>
</reference>
<dbReference type="SMART" id="SM00355">
    <property type="entry name" value="ZnF_C2H2"/>
    <property type="match status" value="2"/>
</dbReference>
<dbReference type="Pfam" id="PF00096">
    <property type="entry name" value="zf-C2H2"/>
    <property type="match status" value="2"/>
</dbReference>
<feature type="region of interest" description="Disordered" evidence="10">
    <location>
        <begin position="285"/>
        <end position="311"/>
    </location>
</feature>
<feature type="compositionally biased region" description="Low complexity" evidence="10">
    <location>
        <begin position="301"/>
        <end position="311"/>
    </location>
</feature>
<dbReference type="GO" id="GO:0000433">
    <property type="term" value="P:carbon catabolite repression of transcription from RNA polymerase II promoter by glucose"/>
    <property type="evidence" value="ECO:0007669"/>
    <property type="project" value="TreeGrafter"/>
</dbReference>
<accession>A0A1Y2C127</accession>
<proteinExistence type="predicted"/>
<keyword evidence="7" id="KW-0804">Transcription</keyword>
<keyword evidence="13" id="KW-1185">Reference proteome</keyword>
<organism evidence="12 13">
    <name type="scientific">Rhizoclosmatium globosum</name>
    <dbReference type="NCBI Taxonomy" id="329046"/>
    <lineage>
        <taxon>Eukaryota</taxon>
        <taxon>Fungi</taxon>
        <taxon>Fungi incertae sedis</taxon>
        <taxon>Chytridiomycota</taxon>
        <taxon>Chytridiomycota incertae sedis</taxon>
        <taxon>Chytridiomycetes</taxon>
        <taxon>Chytridiales</taxon>
        <taxon>Chytriomycetaceae</taxon>
        <taxon>Rhizoclosmatium</taxon>
    </lineage>
</organism>
<dbReference type="PANTHER" id="PTHR47428:SF1">
    <property type="entry name" value="REGULATORY PROTEIN MIG1-RELATED"/>
    <property type="match status" value="1"/>
</dbReference>
<evidence type="ECO:0000256" key="4">
    <source>
        <dbReference type="ARBA" id="ARBA00022771"/>
    </source>
</evidence>
<dbReference type="EMBL" id="MCGO01000034">
    <property type="protein sequence ID" value="ORY40721.1"/>
    <property type="molecule type" value="Genomic_DNA"/>
</dbReference>
<feature type="domain" description="C2H2-type" evidence="11">
    <location>
        <begin position="54"/>
        <end position="81"/>
    </location>
</feature>
<comment type="subcellular location">
    <subcellularLocation>
        <location evidence="1">Nucleus</location>
    </subcellularLocation>
</comment>
<feature type="compositionally biased region" description="Polar residues" evidence="10">
    <location>
        <begin position="285"/>
        <end position="300"/>
    </location>
</feature>
<evidence type="ECO:0000256" key="6">
    <source>
        <dbReference type="ARBA" id="ARBA00023015"/>
    </source>
</evidence>
<keyword evidence="2" id="KW-0479">Metal-binding</keyword>
<dbReference type="PANTHER" id="PTHR47428">
    <property type="entry name" value="REGULATORY PROTEIN MIG1-RELATED"/>
    <property type="match status" value="1"/>
</dbReference>
<evidence type="ECO:0000256" key="8">
    <source>
        <dbReference type="ARBA" id="ARBA00023242"/>
    </source>
</evidence>
<feature type="region of interest" description="Disordered" evidence="10">
    <location>
        <begin position="77"/>
        <end position="104"/>
    </location>
</feature>
<dbReference type="AlphaFoldDB" id="A0A1Y2C127"/>
<evidence type="ECO:0000256" key="10">
    <source>
        <dbReference type="SAM" id="MobiDB-lite"/>
    </source>
</evidence>
<dbReference type="FunFam" id="3.30.160.60:FF:000624">
    <property type="entry name" value="zinc finger protein 697"/>
    <property type="match status" value="1"/>
</dbReference>
<dbReference type="PROSITE" id="PS00028">
    <property type="entry name" value="ZINC_FINGER_C2H2_1"/>
    <property type="match status" value="2"/>
</dbReference>
<evidence type="ECO:0000256" key="5">
    <source>
        <dbReference type="ARBA" id="ARBA00022833"/>
    </source>
</evidence>
<dbReference type="FunFam" id="3.30.160.60:FF:000512">
    <property type="entry name" value="zinc finger protein 197 isoform X1"/>
    <property type="match status" value="1"/>
</dbReference>
<evidence type="ECO:0000259" key="11">
    <source>
        <dbReference type="PROSITE" id="PS50157"/>
    </source>
</evidence>
<dbReference type="Proteomes" id="UP000193642">
    <property type="component" value="Unassembled WGS sequence"/>
</dbReference>
<dbReference type="GO" id="GO:0005634">
    <property type="term" value="C:nucleus"/>
    <property type="evidence" value="ECO:0007669"/>
    <property type="project" value="UniProtKB-SubCell"/>
</dbReference>
<evidence type="ECO:0000313" key="12">
    <source>
        <dbReference type="EMBL" id="ORY40721.1"/>
    </source>
</evidence>
<gene>
    <name evidence="12" type="ORF">BCR33DRAFT_681204</name>
</gene>
<keyword evidence="5" id="KW-0862">Zinc</keyword>
<keyword evidence="4 9" id="KW-0863">Zinc-finger</keyword>
<evidence type="ECO:0000313" key="13">
    <source>
        <dbReference type="Proteomes" id="UP000193642"/>
    </source>
</evidence>
<keyword evidence="8" id="KW-0539">Nucleus</keyword>